<dbReference type="Pfam" id="PF13041">
    <property type="entry name" value="PPR_2"/>
    <property type="match status" value="1"/>
</dbReference>
<proteinExistence type="predicted"/>
<reference evidence="6" key="2">
    <citation type="submission" date="2013-12" db="EMBL/GenBank/DDBJ databases">
        <authorList>
            <person name="Yu Y."/>
            <person name="Lee S."/>
            <person name="de Baynast K."/>
            <person name="Wissotski M."/>
            <person name="Liu L."/>
            <person name="Talag J."/>
            <person name="Goicoechea J."/>
            <person name="Angelova A."/>
            <person name="Jetty R."/>
            <person name="Kudrna D."/>
            <person name="Golser W."/>
            <person name="Rivera L."/>
            <person name="Zhang J."/>
            <person name="Wing R."/>
        </authorList>
    </citation>
    <scope>NUCLEOTIDE SEQUENCE</scope>
</reference>
<dbReference type="Pfam" id="PF13812">
    <property type="entry name" value="PPR_3"/>
    <property type="match status" value="1"/>
</dbReference>
<protein>
    <recommendedName>
        <fullName evidence="7">Pentacotripeptide-repeat region of PRORP domain-containing protein</fullName>
    </recommendedName>
</protein>
<dbReference type="InterPro" id="IPR011990">
    <property type="entry name" value="TPR-like_helical_dom_sf"/>
</dbReference>
<dbReference type="FunFam" id="1.25.40.10:FF:001836">
    <property type="entry name" value="Os03g0852700 protein"/>
    <property type="match status" value="1"/>
</dbReference>
<accession>A0A0D9W1I3</accession>
<feature type="repeat" description="PPR" evidence="3">
    <location>
        <begin position="141"/>
        <end position="175"/>
    </location>
</feature>
<keyword evidence="6" id="KW-1185">Reference proteome</keyword>
<dbReference type="PANTHER" id="PTHR47926">
    <property type="entry name" value="PENTATRICOPEPTIDE REPEAT-CONTAINING PROTEIN"/>
    <property type="match status" value="1"/>
</dbReference>
<dbReference type="Gramene" id="LPERR03G35240.1">
    <property type="protein sequence ID" value="LPERR03G35240.1"/>
    <property type="gene ID" value="LPERR03G35240"/>
</dbReference>
<evidence type="ECO:0000256" key="4">
    <source>
        <dbReference type="SAM" id="MobiDB-lite"/>
    </source>
</evidence>
<dbReference type="NCBIfam" id="TIGR00756">
    <property type="entry name" value="PPR"/>
    <property type="match status" value="3"/>
</dbReference>
<feature type="region of interest" description="Disordered" evidence="4">
    <location>
        <begin position="14"/>
        <end position="52"/>
    </location>
</feature>
<dbReference type="Proteomes" id="UP000032180">
    <property type="component" value="Chromosome 3"/>
</dbReference>
<dbReference type="InterPro" id="IPR002885">
    <property type="entry name" value="PPR_rpt"/>
</dbReference>
<dbReference type="FunFam" id="1.25.40.10:FF:001788">
    <property type="entry name" value="Pentatricopeptide repeat-containing protein At4g25270, chloroplastic"/>
    <property type="match status" value="1"/>
</dbReference>
<evidence type="ECO:0000256" key="2">
    <source>
        <dbReference type="ARBA" id="ARBA00022946"/>
    </source>
</evidence>
<dbReference type="Gene3D" id="1.25.40.10">
    <property type="entry name" value="Tetratricopeptide repeat domain"/>
    <property type="match status" value="4"/>
</dbReference>
<dbReference type="PANTHER" id="PTHR47926:SF515">
    <property type="entry name" value="UMP-CMP KINASE"/>
    <property type="match status" value="1"/>
</dbReference>
<dbReference type="eggNOG" id="KOG4197">
    <property type="taxonomic scope" value="Eukaryota"/>
</dbReference>
<feature type="repeat" description="PPR" evidence="3">
    <location>
        <begin position="487"/>
        <end position="521"/>
    </location>
</feature>
<feature type="repeat" description="PPR" evidence="3">
    <location>
        <begin position="217"/>
        <end position="247"/>
    </location>
</feature>
<dbReference type="InterPro" id="IPR046960">
    <property type="entry name" value="PPR_At4g14850-like_plant"/>
</dbReference>
<dbReference type="Pfam" id="PF20431">
    <property type="entry name" value="E_motif"/>
    <property type="match status" value="1"/>
</dbReference>
<reference evidence="5 6" key="1">
    <citation type="submission" date="2012-08" db="EMBL/GenBank/DDBJ databases">
        <title>Oryza genome evolution.</title>
        <authorList>
            <person name="Wing R.A."/>
        </authorList>
    </citation>
    <scope>NUCLEOTIDE SEQUENCE</scope>
</reference>
<dbReference type="GO" id="GO:0003723">
    <property type="term" value="F:RNA binding"/>
    <property type="evidence" value="ECO:0007669"/>
    <property type="project" value="InterPro"/>
</dbReference>
<evidence type="ECO:0000313" key="5">
    <source>
        <dbReference type="EnsemblPlants" id="LPERR03G35240.1"/>
    </source>
</evidence>
<feature type="repeat" description="PPR" evidence="3">
    <location>
        <begin position="248"/>
        <end position="282"/>
    </location>
</feature>
<sequence length="523" mass="58332">MALAATVVVIQSAALPPRRRRRNTTRRPPPSGEATLTPTLRAVPPPPPATHPTLDGVLSDLESHPRLLTADLLSSLLSAIPLHPSPRRNLARLRRLLPVSLLRRHTALTRRLLHLHASLGLISYAHHLFDHMLPPHARNEDAFPWNCLAAGYAHLGRHDDALALYLQMDEEGVPRGRFTFTTALRSCSGVGVGSVAITLALGRGIHRDAVRAGLAFDVPVCDALVDMYARCGDIRRALQVFDAMPDRDEVSWNIMLAGCLQHGLSEQAIELWRRMLQQGHKPDSITLSTMLLILLSACGDNGSKRGLEIHAWAIRHGLETEMSVTNALITMYCGKNKESHALSVFKSMTVRDLQSWNARIAAHLQDYRILMIFRRMVDSGVRPDETTFELVLSACDSLGLVEGGMRLFSEMENEYRILPTIEHLTCMVNMLGKAGMINEAYEFVSKRKPLDNEPSVLRALLQACLMHCNARIGEIIAKRLINLEPDNAHNFIMLMDIYQKAGRLVQAEKVKKMMRDRGLSCQI</sequence>
<reference evidence="5" key="3">
    <citation type="submission" date="2015-04" db="UniProtKB">
        <authorList>
            <consortium name="EnsemblPlants"/>
        </authorList>
    </citation>
    <scope>IDENTIFICATION</scope>
</reference>
<name>A0A0D9W1I3_9ORYZ</name>
<dbReference type="InterPro" id="IPR046848">
    <property type="entry name" value="E_motif"/>
</dbReference>
<dbReference type="EnsemblPlants" id="LPERR03G35240.1">
    <property type="protein sequence ID" value="LPERR03G35240.1"/>
    <property type="gene ID" value="LPERR03G35240"/>
</dbReference>
<dbReference type="PROSITE" id="PS51375">
    <property type="entry name" value="PPR"/>
    <property type="match status" value="4"/>
</dbReference>
<dbReference type="STRING" id="77586.A0A0D9W1I3"/>
<evidence type="ECO:0000256" key="1">
    <source>
        <dbReference type="ARBA" id="ARBA00022737"/>
    </source>
</evidence>
<evidence type="ECO:0000256" key="3">
    <source>
        <dbReference type="PROSITE-ProRule" id="PRU00708"/>
    </source>
</evidence>
<dbReference type="Pfam" id="PF01535">
    <property type="entry name" value="PPR"/>
    <property type="match status" value="3"/>
</dbReference>
<organism evidence="5 6">
    <name type="scientific">Leersia perrieri</name>
    <dbReference type="NCBI Taxonomy" id="77586"/>
    <lineage>
        <taxon>Eukaryota</taxon>
        <taxon>Viridiplantae</taxon>
        <taxon>Streptophyta</taxon>
        <taxon>Embryophyta</taxon>
        <taxon>Tracheophyta</taxon>
        <taxon>Spermatophyta</taxon>
        <taxon>Magnoliopsida</taxon>
        <taxon>Liliopsida</taxon>
        <taxon>Poales</taxon>
        <taxon>Poaceae</taxon>
        <taxon>BOP clade</taxon>
        <taxon>Oryzoideae</taxon>
        <taxon>Oryzeae</taxon>
        <taxon>Oryzinae</taxon>
        <taxon>Leersia</taxon>
    </lineage>
</organism>
<keyword evidence="1" id="KW-0677">Repeat</keyword>
<evidence type="ECO:0008006" key="7">
    <source>
        <dbReference type="Google" id="ProtNLM"/>
    </source>
</evidence>
<dbReference type="HOGENOM" id="CLU_002706_0_1_1"/>
<dbReference type="GO" id="GO:0009451">
    <property type="term" value="P:RNA modification"/>
    <property type="evidence" value="ECO:0007669"/>
    <property type="project" value="InterPro"/>
</dbReference>
<dbReference type="FunFam" id="1.25.40.10:FF:000285">
    <property type="entry name" value="Pentatricopeptide repeat-containing protein, chloroplastic"/>
    <property type="match status" value="1"/>
</dbReference>
<keyword evidence="2" id="KW-0809">Transit peptide</keyword>
<dbReference type="AlphaFoldDB" id="A0A0D9W1I3"/>
<evidence type="ECO:0000313" key="6">
    <source>
        <dbReference type="Proteomes" id="UP000032180"/>
    </source>
</evidence>